<evidence type="ECO:0000313" key="3">
    <source>
        <dbReference type="EMBL" id="RDD65442.1"/>
    </source>
</evidence>
<name>A0A369TKT1_9RHOB</name>
<proteinExistence type="predicted"/>
<keyword evidence="4" id="KW-1185">Reference proteome</keyword>
<organism evidence="3 4">
    <name type="scientific">Thalassococcus profundi</name>
    <dbReference type="NCBI Taxonomy" id="2282382"/>
    <lineage>
        <taxon>Bacteria</taxon>
        <taxon>Pseudomonadati</taxon>
        <taxon>Pseudomonadota</taxon>
        <taxon>Alphaproteobacteria</taxon>
        <taxon>Rhodobacterales</taxon>
        <taxon>Roseobacteraceae</taxon>
        <taxon>Thalassococcus</taxon>
    </lineage>
</organism>
<dbReference type="AlphaFoldDB" id="A0A369TKT1"/>
<reference evidence="3 4" key="1">
    <citation type="submission" date="2018-07" db="EMBL/GenBank/DDBJ databases">
        <title>Thalassococcus profundi sp. nov., a marine bacterium isolated from deep seawater of Okinawa Trough.</title>
        <authorList>
            <person name="Yu M."/>
        </authorList>
    </citation>
    <scope>NUCLEOTIDE SEQUENCE [LARGE SCALE GENOMIC DNA]</scope>
    <source>
        <strain evidence="3 4">WRAS1</strain>
    </source>
</reference>
<accession>A0A369TKT1</accession>
<evidence type="ECO:0000256" key="1">
    <source>
        <dbReference type="SAM" id="MobiDB-lite"/>
    </source>
</evidence>
<sequence length="84" mass="8737">MRPVLLAALALTLMAPSGHARAPDAPEAGKVDAEASVEPAAPASMRRHGVIGHVVPPAGISILDADTFSGMRDRLILFIRTQGE</sequence>
<keyword evidence="2" id="KW-0732">Signal</keyword>
<feature type="compositionally biased region" description="Basic and acidic residues" evidence="1">
    <location>
        <begin position="21"/>
        <end position="33"/>
    </location>
</feature>
<feature type="region of interest" description="Disordered" evidence="1">
    <location>
        <begin position="18"/>
        <end position="42"/>
    </location>
</feature>
<comment type="caution">
    <text evidence="3">The sequence shown here is derived from an EMBL/GenBank/DDBJ whole genome shotgun (WGS) entry which is preliminary data.</text>
</comment>
<feature type="chain" id="PRO_5017050362" evidence="2">
    <location>
        <begin position="23"/>
        <end position="84"/>
    </location>
</feature>
<evidence type="ECO:0000313" key="4">
    <source>
        <dbReference type="Proteomes" id="UP000253977"/>
    </source>
</evidence>
<evidence type="ECO:0000256" key="2">
    <source>
        <dbReference type="SAM" id="SignalP"/>
    </source>
</evidence>
<protein>
    <submittedName>
        <fullName evidence="3">Uncharacterized protein</fullName>
    </submittedName>
</protein>
<dbReference type="EMBL" id="QPMK01000012">
    <property type="protein sequence ID" value="RDD65442.1"/>
    <property type="molecule type" value="Genomic_DNA"/>
</dbReference>
<gene>
    <name evidence="3" type="ORF">DU478_14835</name>
</gene>
<dbReference type="Proteomes" id="UP000253977">
    <property type="component" value="Unassembled WGS sequence"/>
</dbReference>
<feature type="signal peptide" evidence="2">
    <location>
        <begin position="1"/>
        <end position="22"/>
    </location>
</feature>